<dbReference type="Pfam" id="PF00753">
    <property type="entry name" value="Lactamase_B"/>
    <property type="match status" value="1"/>
</dbReference>
<dbReference type="InterPro" id="IPR044528">
    <property type="entry name" value="POD-like_MBL-fold"/>
</dbReference>
<organism evidence="3 4">
    <name type="scientific">Nitrosomonas communis</name>
    <dbReference type="NCBI Taxonomy" id="44574"/>
    <lineage>
        <taxon>Bacteria</taxon>
        <taxon>Pseudomonadati</taxon>
        <taxon>Pseudomonadota</taxon>
        <taxon>Betaproteobacteria</taxon>
        <taxon>Nitrosomonadales</taxon>
        <taxon>Nitrosomonadaceae</taxon>
        <taxon>Nitrosomonas</taxon>
    </lineage>
</organism>
<keyword evidence="1" id="KW-0479">Metal-binding</keyword>
<dbReference type="SMART" id="SM00849">
    <property type="entry name" value="Lactamase_B"/>
    <property type="match status" value="1"/>
</dbReference>
<evidence type="ECO:0000313" key="4">
    <source>
        <dbReference type="Proteomes" id="UP000183454"/>
    </source>
</evidence>
<dbReference type="EMBL" id="FNNH01000142">
    <property type="protein sequence ID" value="SDX28907.1"/>
    <property type="molecule type" value="Genomic_DNA"/>
</dbReference>
<dbReference type="PANTHER" id="PTHR43084:SF1">
    <property type="entry name" value="PERSULFIDE DIOXYGENASE ETHE1, MITOCHONDRIAL"/>
    <property type="match status" value="1"/>
</dbReference>
<sequence>MFFKRLKASGLGQNSYLLGCGKGVGVVIDPRRDIEEYLEIAWNNNLSISYIFETHRQEDFEFGSRSLAQATGAQVVTGKHELFGASDIRLDNGQELMVGTTCFVAYETPGHTPESMIYAVFPKDVGRKCWGVFTGDTLFVGETVRMDLSDPEKARENAVHSMMPSTKR</sequence>
<proteinExistence type="predicted"/>
<dbReference type="InterPro" id="IPR051682">
    <property type="entry name" value="Mito_Persulfide_Diox"/>
</dbReference>
<accession>A0A1H3AGP8</accession>
<dbReference type="GO" id="GO:0006749">
    <property type="term" value="P:glutathione metabolic process"/>
    <property type="evidence" value="ECO:0007669"/>
    <property type="project" value="InterPro"/>
</dbReference>
<evidence type="ECO:0000313" key="3">
    <source>
        <dbReference type="EMBL" id="SDX28907.1"/>
    </source>
</evidence>
<gene>
    <name evidence="3" type="ORF">SAMN05421882_11422</name>
</gene>
<dbReference type="SUPFAM" id="SSF56281">
    <property type="entry name" value="Metallo-hydrolase/oxidoreductase"/>
    <property type="match status" value="1"/>
</dbReference>
<evidence type="ECO:0000256" key="1">
    <source>
        <dbReference type="ARBA" id="ARBA00022723"/>
    </source>
</evidence>
<evidence type="ECO:0000259" key="2">
    <source>
        <dbReference type="SMART" id="SM00849"/>
    </source>
</evidence>
<dbReference type="GO" id="GO:0070813">
    <property type="term" value="P:hydrogen sulfide metabolic process"/>
    <property type="evidence" value="ECO:0007669"/>
    <property type="project" value="TreeGrafter"/>
</dbReference>
<reference evidence="3 4" key="1">
    <citation type="submission" date="2016-10" db="EMBL/GenBank/DDBJ databases">
        <authorList>
            <person name="de Groot N.N."/>
        </authorList>
    </citation>
    <scope>NUCLEOTIDE SEQUENCE [LARGE SCALE GENOMIC DNA]</scope>
    <source>
        <strain evidence="3 4">Nm110</strain>
    </source>
</reference>
<dbReference type="AlphaFoldDB" id="A0A1H3AGP8"/>
<dbReference type="Gene3D" id="3.60.15.10">
    <property type="entry name" value="Ribonuclease Z/Hydroxyacylglutathione hydrolase-like"/>
    <property type="match status" value="1"/>
</dbReference>
<dbReference type="GO" id="GO:0050313">
    <property type="term" value="F:sulfur dioxygenase activity"/>
    <property type="evidence" value="ECO:0007669"/>
    <property type="project" value="InterPro"/>
</dbReference>
<dbReference type="RefSeq" id="WP_074668358.1">
    <property type="nucleotide sequence ID" value="NZ_FNNH01000142.1"/>
</dbReference>
<dbReference type="CDD" id="cd07724">
    <property type="entry name" value="POD-like_MBL-fold"/>
    <property type="match status" value="1"/>
</dbReference>
<dbReference type="GO" id="GO:0046872">
    <property type="term" value="F:metal ion binding"/>
    <property type="evidence" value="ECO:0007669"/>
    <property type="project" value="UniProtKB-KW"/>
</dbReference>
<dbReference type="InterPro" id="IPR036866">
    <property type="entry name" value="RibonucZ/Hydroxyglut_hydro"/>
</dbReference>
<dbReference type="Proteomes" id="UP000183454">
    <property type="component" value="Unassembled WGS sequence"/>
</dbReference>
<dbReference type="PANTHER" id="PTHR43084">
    <property type="entry name" value="PERSULFIDE DIOXYGENASE ETHE1"/>
    <property type="match status" value="1"/>
</dbReference>
<protein>
    <recommendedName>
        <fullName evidence="2">Metallo-beta-lactamase domain-containing protein</fullName>
    </recommendedName>
</protein>
<feature type="domain" description="Metallo-beta-lactamase" evidence="2">
    <location>
        <begin position="12"/>
        <end position="162"/>
    </location>
</feature>
<name>A0A1H3AGP8_9PROT</name>
<dbReference type="InterPro" id="IPR001279">
    <property type="entry name" value="Metallo-B-lactamas"/>
</dbReference>